<gene>
    <name evidence="3" type="ORF">K490DRAFT_68217</name>
</gene>
<feature type="region of interest" description="Disordered" evidence="2">
    <location>
        <begin position="148"/>
        <end position="187"/>
    </location>
</feature>
<feature type="compositionally biased region" description="Polar residues" evidence="2">
    <location>
        <begin position="83"/>
        <end position="100"/>
    </location>
</feature>
<dbReference type="Proteomes" id="UP000799776">
    <property type="component" value="Unassembled WGS sequence"/>
</dbReference>
<sequence length="749" mass="81439">MSDSVPLSPIPSASLNARTPSTARRVALGSAARNSPKSPLINMDDMSDEVTWEDGPSSPFISTVDQENVPPGGIESKTESRKSSVQIDENTVQLAPKSSSRPPPVAQTPSKSSRKNSVVSIIHDGEEAVSSPALRDNEGLTKAIEIMQEDGNDPTFGDISYYNQGTNLEAEEPAEEADEDPMEETNVDDTCFSAFSEVPNADMTQFARLGRSPTKTLFSEARTPRKTPGTPGTARKREYHGYDRSPSPTPRRHKNPTIREEREEGNDTTNLLLDFTQQMESFSSSSHRTLRARHSPSKSATQPNLLSYLNDQRSPTKGSVATTPKPRERRNTLLNLLDFDLPPAPTPRSIPTITVRELESVKSGYQSQISSLTATLSGRAAEVDSLKKAVADAERRVGESQELVREEVSKREHAEREKLEWVKRGTEVEEVLESIREEVISSERDREDVLRKLEESERRAEEAEARAADLEARAIEAEGKIVDQSVMTTADDAQRGAGAQRFTAEEVQKQIDEKVATLCRELHVVYKKKHETKVAALKKSYEAKAEKKHAELAKQVDVLQKQVEELQASKENTFSGVLPAGFADAAGSHTRDADLKRLEEQKQELEEQKARLAGLAGEVEAVRTERRQLLRELENERKEKGELVAAVDEMLALQAEDSVVGGAAAGSGAVEDFRRSITGAGAAGAGAHAGVGSASKPSGLTRPGFGESRIGGGGVGGMPRPTGLPRGGLGKSRMMSNIERMGGGGRHGE</sequence>
<dbReference type="AlphaFoldDB" id="A0A9P4HQY1"/>
<dbReference type="Pfam" id="PF12709">
    <property type="entry name" value="Fungal_TACC"/>
    <property type="match status" value="1"/>
</dbReference>
<name>A0A9P4HQY1_9PEZI</name>
<reference evidence="3" key="1">
    <citation type="journal article" date="2020" name="Stud. Mycol.">
        <title>101 Dothideomycetes genomes: a test case for predicting lifestyles and emergence of pathogens.</title>
        <authorList>
            <person name="Haridas S."/>
            <person name="Albert R."/>
            <person name="Binder M."/>
            <person name="Bloem J."/>
            <person name="Labutti K."/>
            <person name="Salamov A."/>
            <person name="Andreopoulos B."/>
            <person name="Baker S."/>
            <person name="Barry K."/>
            <person name="Bills G."/>
            <person name="Bluhm B."/>
            <person name="Cannon C."/>
            <person name="Castanera R."/>
            <person name="Culley D."/>
            <person name="Daum C."/>
            <person name="Ezra D."/>
            <person name="Gonzalez J."/>
            <person name="Henrissat B."/>
            <person name="Kuo A."/>
            <person name="Liang C."/>
            <person name="Lipzen A."/>
            <person name="Lutzoni F."/>
            <person name="Magnuson J."/>
            <person name="Mondo S."/>
            <person name="Nolan M."/>
            <person name="Ohm R."/>
            <person name="Pangilinan J."/>
            <person name="Park H.-J."/>
            <person name="Ramirez L."/>
            <person name="Alfaro M."/>
            <person name="Sun H."/>
            <person name="Tritt A."/>
            <person name="Yoshinaga Y."/>
            <person name="Zwiers L.-H."/>
            <person name="Turgeon B."/>
            <person name="Goodwin S."/>
            <person name="Spatafora J."/>
            <person name="Crous P."/>
            <person name="Grigoriev I."/>
        </authorList>
    </citation>
    <scope>NUCLEOTIDE SEQUENCE</scope>
    <source>
        <strain evidence="3">CBS 121410</strain>
    </source>
</reference>
<feature type="region of interest" description="Disordered" evidence="2">
    <location>
        <begin position="683"/>
        <end position="749"/>
    </location>
</feature>
<accession>A0A9P4HQY1</accession>
<keyword evidence="4" id="KW-1185">Reference proteome</keyword>
<proteinExistence type="predicted"/>
<organism evidence="3 4">
    <name type="scientific">Saccharata proteae CBS 121410</name>
    <dbReference type="NCBI Taxonomy" id="1314787"/>
    <lineage>
        <taxon>Eukaryota</taxon>
        <taxon>Fungi</taxon>
        <taxon>Dikarya</taxon>
        <taxon>Ascomycota</taxon>
        <taxon>Pezizomycotina</taxon>
        <taxon>Dothideomycetes</taxon>
        <taxon>Dothideomycetes incertae sedis</taxon>
        <taxon>Botryosphaeriales</taxon>
        <taxon>Saccharataceae</taxon>
        <taxon>Saccharata</taxon>
    </lineage>
</organism>
<protein>
    <submittedName>
        <fullName evidence="3">Uncharacterized protein</fullName>
    </submittedName>
</protein>
<feature type="coiled-coil region" evidence="1">
    <location>
        <begin position="432"/>
        <end position="480"/>
    </location>
</feature>
<evidence type="ECO:0000256" key="1">
    <source>
        <dbReference type="SAM" id="Coils"/>
    </source>
</evidence>
<feature type="region of interest" description="Disordered" evidence="2">
    <location>
        <begin position="1"/>
        <end position="136"/>
    </location>
</feature>
<feature type="compositionally biased region" description="Acidic residues" evidence="2">
    <location>
        <begin position="169"/>
        <end position="187"/>
    </location>
</feature>
<feature type="compositionally biased region" description="Polar residues" evidence="2">
    <location>
        <begin position="1"/>
        <end position="22"/>
    </location>
</feature>
<evidence type="ECO:0000256" key="2">
    <source>
        <dbReference type="SAM" id="MobiDB-lite"/>
    </source>
</evidence>
<feature type="region of interest" description="Disordered" evidence="2">
    <location>
        <begin position="206"/>
        <end position="267"/>
    </location>
</feature>
<keyword evidence="1" id="KW-0175">Coiled coil</keyword>
<dbReference type="InterPro" id="IPR024312">
    <property type="entry name" value="TACC_fungi"/>
</dbReference>
<evidence type="ECO:0000313" key="4">
    <source>
        <dbReference type="Proteomes" id="UP000799776"/>
    </source>
</evidence>
<feature type="compositionally biased region" description="Polar residues" evidence="2">
    <location>
        <begin position="107"/>
        <end position="119"/>
    </location>
</feature>
<feature type="region of interest" description="Disordered" evidence="2">
    <location>
        <begin position="280"/>
        <end position="329"/>
    </location>
</feature>
<evidence type="ECO:0000313" key="3">
    <source>
        <dbReference type="EMBL" id="KAF2085017.1"/>
    </source>
</evidence>
<comment type="caution">
    <text evidence="3">The sequence shown here is derived from an EMBL/GenBank/DDBJ whole genome shotgun (WGS) entry which is preliminary data.</text>
</comment>
<dbReference type="EMBL" id="ML978735">
    <property type="protein sequence ID" value="KAF2085017.1"/>
    <property type="molecule type" value="Genomic_DNA"/>
</dbReference>
<dbReference type="OrthoDB" id="5367584at2759"/>
<feature type="coiled-coil region" evidence="1">
    <location>
        <begin position="527"/>
        <end position="650"/>
    </location>
</feature>
<feature type="compositionally biased region" description="Polar residues" evidence="2">
    <location>
        <begin position="297"/>
        <end position="322"/>
    </location>
</feature>